<evidence type="ECO:0000313" key="4">
    <source>
        <dbReference type="RefSeq" id="XP_009772314.1"/>
    </source>
</evidence>
<evidence type="ECO:0000259" key="2">
    <source>
        <dbReference type="Pfam" id="PF13966"/>
    </source>
</evidence>
<reference evidence="4" key="2">
    <citation type="submission" date="2025-08" db="UniProtKB">
        <authorList>
            <consortium name="RefSeq"/>
        </authorList>
    </citation>
    <scope>IDENTIFICATION</scope>
    <source>
        <tissue evidence="4">Leaf</tissue>
    </source>
</reference>
<protein>
    <submittedName>
        <fullName evidence="4">Uncharacterized protein LOC104222732</fullName>
    </submittedName>
</protein>
<keyword evidence="3" id="KW-1185">Reference proteome</keyword>
<dbReference type="RefSeq" id="XP_009772314.1">
    <property type="nucleotide sequence ID" value="XM_009774012.1"/>
</dbReference>
<dbReference type="eggNOG" id="KOG1075">
    <property type="taxonomic scope" value="Eukaryota"/>
</dbReference>
<dbReference type="InterPro" id="IPR026960">
    <property type="entry name" value="RVT-Znf"/>
</dbReference>
<dbReference type="PANTHER" id="PTHR33116:SF84">
    <property type="entry name" value="RNA-DIRECTED DNA POLYMERASE"/>
    <property type="match status" value="1"/>
</dbReference>
<dbReference type="AlphaFoldDB" id="A0A1U7WCD5"/>
<reference evidence="3" key="1">
    <citation type="journal article" date="2013" name="Genome Biol.">
        <title>Reference genomes and transcriptomes of Nicotiana sylvestris and Nicotiana tomentosiformis.</title>
        <authorList>
            <person name="Sierro N."/>
            <person name="Battey J.N."/>
            <person name="Ouadi S."/>
            <person name="Bovet L."/>
            <person name="Goepfert S."/>
            <person name="Bakaher N."/>
            <person name="Peitsch M.C."/>
            <person name="Ivanov N.V."/>
        </authorList>
    </citation>
    <scope>NUCLEOTIDE SEQUENCE [LARGE SCALE GENOMIC DNA]</scope>
</reference>
<feature type="domain" description="Reverse transcriptase" evidence="1">
    <location>
        <begin position="10"/>
        <end position="89"/>
    </location>
</feature>
<dbReference type="PANTHER" id="PTHR33116">
    <property type="entry name" value="REVERSE TRANSCRIPTASE ZINC-BINDING DOMAIN-CONTAINING PROTEIN-RELATED-RELATED"/>
    <property type="match status" value="1"/>
</dbReference>
<accession>A0A1U7WCD5</accession>
<name>A0A1U7WCD5_NICSY</name>
<sequence length="226" mass="26324">MTCVTTVSYTIFVNGKPTRPFDARRGVRQGGPLSPYLFVLAMEYLTRILKTLKEKPDLNYHPRCETLHIVQLSFADDLLLFCRGDVVSINYYMGVQKILGTTKYLNEANIGIEEVMNMQEYSIRFVYDKLRGELPKVEWKRLICNNISSPKWIFNLYLAILGRLYTRDRLMGWGIAICSDCSLCGRATESHDHLFFKCNYSTVIWRKLLQWLGITRDVQGWNDKIQ</sequence>
<dbReference type="InterPro" id="IPR000477">
    <property type="entry name" value="RT_dom"/>
</dbReference>
<evidence type="ECO:0000313" key="3">
    <source>
        <dbReference type="Proteomes" id="UP000189701"/>
    </source>
</evidence>
<evidence type="ECO:0000259" key="1">
    <source>
        <dbReference type="Pfam" id="PF00078"/>
    </source>
</evidence>
<dbReference type="Pfam" id="PF13966">
    <property type="entry name" value="zf-RVT"/>
    <property type="match status" value="1"/>
</dbReference>
<dbReference type="STRING" id="4096.A0A1U7WCD5"/>
<dbReference type="Pfam" id="PF00078">
    <property type="entry name" value="RVT_1"/>
    <property type="match status" value="1"/>
</dbReference>
<feature type="domain" description="Reverse transcriptase zinc-binding" evidence="2">
    <location>
        <begin position="121"/>
        <end position="205"/>
    </location>
</feature>
<proteinExistence type="predicted"/>
<dbReference type="Proteomes" id="UP000189701">
    <property type="component" value="Unplaced"/>
</dbReference>
<organism evidence="3 4">
    <name type="scientific">Nicotiana sylvestris</name>
    <name type="common">Wood tobacco</name>
    <name type="synonym">South American tobacco</name>
    <dbReference type="NCBI Taxonomy" id="4096"/>
    <lineage>
        <taxon>Eukaryota</taxon>
        <taxon>Viridiplantae</taxon>
        <taxon>Streptophyta</taxon>
        <taxon>Embryophyta</taxon>
        <taxon>Tracheophyta</taxon>
        <taxon>Spermatophyta</taxon>
        <taxon>Magnoliopsida</taxon>
        <taxon>eudicotyledons</taxon>
        <taxon>Gunneridae</taxon>
        <taxon>Pentapetalae</taxon>
        <taxon>asterids</taxon>
        <taxon>lamiids</taxon>
        <taxon>Solanales</taxon>
        <taxon>Solanaceae</taxon>
        <taxon>Nicotianoideae</taxon>
        <taxon>Nicotianeae</taxon>
        <taxon>Nicotiana</taxon>
    </lineage>
</organism>
<gene>
    <name evidence="4" type="primary">LOC104222732</name>
</gene>